<evidence type="ECO:0000256" key="1">
    <source>
        <dbReference type="ARBA" id="ARBA00004328"/>
    </source>
</evidence>
<evidence type="ECO:0000256" key="2">
    <source>
        <dbReference type="ARBA" id="ARBA00022732"/>
    </source>
</evidence>
<protein>
    <submittedName>
        <fullName evidence="5">K1E endosialidase adaptor protein</fullName>
    </submittedName>
</protein>
<evidence type="ECO:0000313" key="6">
    <source>
        <dbReference type="Proteomes" id="UP001180368"/>
    </source>
</evidence>
<dbReference type="InterPro" id="IPR005604">
    <property type="entry name" value="Phage_T7_tail_fibre-like_N"/>
</dbReference>
<comment type="subcellular location">
    <subcellularLocation>
        <location evidence="1">Virion</location>
    </subcellularLocation>
</comment>
<dbReference type="Pfam" id="PF03906">
    <property type="entry name" value="Phage_T7_tail"/>
    <property type="match status" value="1"/>
</dbReference>
<keyword evidence="6" id="KW-1185">Reference proteome</keyword>
<evidence type="ECO:0000259" key="4">
    <source>
        <dbReference type="Pfam" id="PF03906"/>
    </source>
</evidence>
<organism evidence="5 6">
    <name type="scientific">Vibrio phage vB_ValA_R15Z</name>
    <dbReference type="NCBI Taxonomy" id="3044218"/>
    <lineage>
        <taxon>Viruses</taxon>
        <taxon>Duplodnaviria</taxon>
        <taxon>Heunggongvirae</taxon>
        <taxon>Uroviricota</taxon>
        <taxon>Caudoviricetes</taxon>
        <taxon>Autographivirales</taxon>
        <taxon>Autosignataviridae</taxon>
        <taxon>Colwellvirinae</taxon>
        <taxon>Kaohsiungvirus</taxon>
        <taxon>Kaohsiungvirus R15Z</taxon>
    </lineage>
</organism>
<proteinExistence type="predicted"/>
<dbReference type="GO" id="GO:0098015">
    <property type="term" value="C:virus tail"/>
    <property type="evidence" value="ECO:0007669"/>
    <property type="project" value="UniProtKB-KW"/>
</dbReference>
<feature type="domain" description="Bacteriophage T7 tail fibre protein-like N-terminal" evidence="4">
    <location>
        <begin position="1"/>
        <end position="113"/>
    </location>
</feature>
<evidence type="ECO:0000256" key="3">
    <source>
        <dbReference type="ARBA" id="ARBA00022844"/>
    </source>
</evidence>
<dbReference type="Proteomes" id="UP001180368">
    <property type="component" value="Segment"/>
</dbReference>
<reference evidence="5" key="1">
    <citation type="submission" date="2023-04" db="EMBL/GenBank/DDBJ databases">
        <authorList>
            <person name="Li H."/>
        </authorList>
    </citation>
    <scope>NUCLEOTIDE SEQUENCE</scope>
</reference>
<name>A0AA49X683_9CAUD</name>
<evidence type="ECO:0000313" key="5">
    <source>
        <dbReference type="EMBL" id="WLJ89321.1"/>
    </source>
</evidence>
<keyword evidence="3" id="KW-0946">Virion</keyword>
<keyword evidence="2" id="KW-1227">Viral tail protein</keyword>
<accession>A0AA49X683</accession>
<dbReference type="EMBL" id="OQ745668">
    <property type="protein sequence ID" value="WLJ89321.1"/>
    <property type="molecule type" value="Genomic_DNA"/>
</dbReference>
<sequence>MANSNLSFVRHVGDGSRTQFPLTVAGENMGYFRTEDIHTYVDGVEVANVIQPESPHLVIITPAPTDGSDVLIRREMPVDAPYADFARGNNFGHRQVNNSFLQQLYLTQELIDGFVPEGFYMKQDIDFGGNVPKNLGDAVDPDDAIKKSVTDSLDNRLSNLESSTPVSSVNYLVPFTRTAVGGELSVDTGYNFNYCELSINGVEQIPTKSFNYMNGIIYFAEPLEEGDEVFAKLGSLEKLAVGSTFSDYRYTATGGEDSFLAPEHDFTALFVNGVYQAPSHSYVMVGDNVQLAEVLEEGDVVDMWYAEKHSA</sequence>